<gene>
    <name evidence="8" type="ORF">SR900_12125</name>
</gene>
<dbReference type="PROSITE" id="PS50110">
    <property type="entry name" value="RESPONSE_REGULATORY"/>
    <property type="match status" value="1"/>
</dbReference>
<feature type="domain" description="Response regulatory" evidence="7">
    <location>
        <begin position="4"/>
        <end position="118"/>
    </location>
</feature>
<dbReference type="Pfam" id="PF02954">
    <property type="entry name" value="HTH_8"/>
    <property type="match status" value="1"/>
</dbReference>
<dbReference type="InterPro" id="IPR039420">
    <property type="entry name" value="WalR-like"/>
</dbReference>
<evidence type="ECO:0000256" key="1">
    <source>
        <dbReference type="ARBA" id="ARBA00022553"/>
    </source>
</evidence>
<keyword evidence="3" id="KW-0805">Transcription regulation</keyword>
<dbReference type="SMART" id="SM00448">
    <property type="entry name" value="REC"/>
    <property type="match status" value="1"/>
</dbReference>
<keyword evidence="5" id="KW-0804">Transcription</keyword>
<dbReference type="InterPro" id="IPR009057">
    <property type="entry name" value="Homeodomain-like_sf"/>
</dbReference>
<evidence type="ECO:0000313" key="9">
    <source>
        <dbReference type="Proteomes" id="UP001324185"/>
    </source>
</evidence>
<dbReference type="Gene3D" id="1.10.10.60">
    <property type="entry name" value="Homeodomain-like"/>
    <property type="match status" value="1"/>
</dbReference>
<evidence type="ECO:0000256" key="2">
    <source>
        <dbReference type="ARBA" id="ARBA00023012"/>
    </source>
</evidence>
<dbReference type="Pfam" id="PF00072">
    <property type="entry name" value="Response_reg"/>
    <property type="match status" value="1"/>
</dbReference>
<dbReference type="PANTHER" id="PTHR48111:SF1">
    <property type="entry name" value="TWO-COMPONENT RESPONSE REGULATOR ORR33"/>
    <property type="match status" value="1"/>
</dbReference>
<name>A0ABZ0X3P4_9GAMM</name>
<dbReference type="Proteomes" id="UP001324185">
    <property type="component" value="Chromosome"/>
</dbReference>
<dbReference type="CDD" id="cd17563">
    <property type="entry name" value="REC_RegA-like"/>
    <property type="match status" value="1"/>
</dbReference>
<dbReference type="EMBL" id="CP140158">
    <property type="protein sequence ID" value="WQG85208.1"/>
    <property type="molecule type" value="Genomic_DNA"/>
</dbReference>
<proteinExistence type="predicted"/>
<accession>A0ABZ0X3P4</accession>
<dbReference type="InterPro" id="IPR001789">
    <property type="entry name" value="Sig_transdc_resp-reg_receiver"/>
</dbReference>
<evidence type="ECO:0000256" key="4">
    <source>
        <dbReference type="ARBA" id="ARBA00023125"/>
    </source>
</evidence>
<dbReference type="InterPro" id="IPR011006">
    <property type="entry name" value="CheY-like_superfamily"/>
</dbReference>
<keyword evidence="4" id="KW-0238">DNA-binding</keyword>
<evidence type="ECO:0000256" key="5">
    <source>
        <dbReference type="ARBA" id="ARBA00023163"/>
    </source>
</evidence>
<feature type="modified residue" description="4-aspartylphosphate" evidence="6">
    <location>
        <position position="53"/>
    </location>
</feature>
<sequence>MTSHLLLIEDDAVFAQVLQNSLQKRGINCTHVSTLEQASAAELPGDFDAIVLDLYLDGESGLSILPQLRQRYPKASILVLTGYASIATTVQAMKLGADNYLPKPANATQILSALHQDHAIAESSLNSNEPLSKDSNETETEQDVLSVERLQWEHIQSVLAHHQGNISATARALGMHRRTLQRKLSKKPKNK</sequence>
<dbReference type="InterPro" id="IPR002197">
    <property type="entry name" value="HTH_Fis"/>
</dbReference>
<protein>
    <submittedName>
        <fullName evidence="8">Response regulator</fullName>
    </submittedName>
</protein>
<dbReference type="SUPFAM" id="SSF52172">
    <property type="entry name" value="CheY-like"/>
    <property type="match status" value="1"/>
</dbReference>
<dbReference type="SUPFAM" id="SSF46689">
    <property type="entry name" value="Homeodomain-like"/>
    <property type="match status" value="1"/>
</dbReference>
<organism evidence="8 9">
    <name type="scientific">Kangiella aquimarina</name>
    <dbReference type="NCBI Taxonomy" id="261965"/>
    <lineage>
        <taxon>Bacteria</taxon>
        <taxon>Pseudomonadati</taxon>
        <taxon>Pseudomonadota</taxon>
        <taxon>Gammaproteobacteria</taxon>
        <taxon>Kangiellales</taxon>
        <taxon>Kangiellaceae</taxon>
        <taxon>Kangiella</taxon>
    </lineage>
</organism>
<evidence type="ECO:0000256" key="3">
    <source>
        <dbReference type="ARBA" id="ARBA00023015"/>
    </source>
</evidence>
<dbReference type="RefSeq" id="WP_018625166.1">
    <property type="nucleotide sequence ID" value="NZ_CP140158.1"/>
</dbReference>
<dbReference type="PANTHER" id="PTHR48111">
    <property type="entry name" value="REGULATOR OF RPOS"/>
    <property type="match status" value="1"/>
</dbReference>
<dbReference type="Gene3D" id="3.40.50.2300">
    <property type="match status" value="1"/>
</dbReference>
<evidence type="ECO:0000259" key="7">
    <source>
        <dbReference type="PROSITE" id="PS50110"/>
    </source>
</evidence>
<reference evidence="8 9" key="1">
    <citation type="submission" date="2023-11" db="EMBL/GenBank/DDBJ databases">
        <title>MicrobeMod: A computational toolkit for identifying prokaryotic methylation and restriction-modification with nanopore sequencing.</title>
        <authorList>
            <person name="Crits-Christoph A."/>
            <person name="Kang S.C."/>
            <person name="Lee H."/>
            <person name="Ostrov N."/>
        </authorList>
    </citation>
    <scope>NUCLEOTIDE SEQUENCE [LARGE SCALE GENOMIC DNA]</scope>
    <source>
        <strain evidence="8 9">DSMZ 16071</strain>
    </source>
</reference>
<dbReference type="PRINTS" id="PR01590">
    <property type="entry name" value="HTHFIS"/>
</dbReference>
<evidence type="ECO:0000313" key="8">
    <source>
        <dbReference type="EMBL" id="WQG85208.1"/>
    </source>
</evidence>
<keyword evidence="1 6" id="KW-0597">Phosphoprotein</keyword>
<keyword evidence="9" id="KW-1185">Reference proteome</keyword>
<evidence type="ECO:0000256" key="6">
    <source>
        <dbReference type="PROSITE-ProRule" id="PRU00169"/>
    </source>
</evidence>
<keyword evidence="2" id="KW-0902">Two-component regulatory system</keyword>